<evidence type="ECO:0000256" key="1">
    <source>
        <dbReference type="ARBA" id="ARBA00004123"/>
    </source>
</evidence>
<dbReference type="InterPro" id="IPR013632">
    <property type="entry name" value="Rad51_C"/>
</dbReference>
<dbReference type="InParanoid" id="D3BT97"/>
<dbReference type="InterPro" id="IPR003593">
    <property type="entry name" value="AAA+_ATPase"/>
</dbReference>
<dbReference type="GO" id="GO:0005657">
    <property type="term" value="C:replication fork"/>
    <property type="evidence" value="ECO:0007669"/>
    <property type="project" value="TreeGrafter"/>
</dbReference>
<keyword evidence="6" id="KW-0539">Nucleus</keyword>
<sequence>MNIDKFKCVFNNVVLRNHIFNEVYKINQQIVQFYQKQIRDTVKVYKWNELVVNKPALAGNGYLELLEQSYKTNNEGTPNWVVMINTIRGGSIEVLLFLLHQLKWDVKVINQTLVDRAVNVTIEHADMLTYATLYARLDVIDHLMTIGEMNDQWDYYYAMAVSPLTDRLDIVEKMVGIMNDQTMFPEGITTKGNVRRSTRKGSTVFDFAAYNGNLKIIDWLIGQRAQDIEYSDVYIPAILGGRLHVLEYLYGQPLIESLFHLGTDSDLRYLYCASQHGSIDIIQWIYAKRTTSDDQQLQDAAVSRKMIFFNKNIAIFKWLYYKNLIDMRNIDSYVMSAISTKSLDVLKTATILQTIHSNRLEILQWFFENSIALQIPSISTPQYLYVANALNHLEMVEWMLSNLTFEEIDQDSLKKLKDNESKIKIMYNNNNNNNKNNYNYKTLIDSIGSQRSILNLPSFPIQCFIDQYQASIDSFLEYDLAQHQLQHNQDGMMMALPLPPPAPPVTSNYLPDEMVRTLLKLRESRPDLTSVESIIMLNKIELQRMTEKSSEEISVFLNYLSNTLLYRLYTSPTPSADVAIGSVQPLLTMVTAAEIESFPISKIRLSTGSNVLDRHLQGGIMPSGITEIVGESGCGKTQLAIQLCIQAQLPFSLGGMEGGAVYIVTESNFPHKRLSQMIGKRRPIIEKLLQRNSENNNSSNSLNIQFEDNIIIHKVPTAQQLLTVLTQQFAELIFKRTIRLLVVDSIAALVRSEFGTESKDLIERTNLLWEISNQLKLISEEHGITVVVINQVTDYFDSNNIENQPQQNINNKENKDENEDDSMELDLNLDDDNNNNNSKAIVNNNNNSLMVVSNRPLKRRKKPLVPVFQSSKQQHSPFLVNGNVNPMGGNGFGGVSTKAVIPALGLSWAHFVNTRIMMLKTHRNIQKPGGTSTSMLPVRQMKVILSSSLPNDTFHFYIDTQGVIGLDENNNDNNNDNNETSLELDYFSSDYKF</sequence>
<comment type="caution">
    <text evidence="9">The sequence shown here is derived from an EMBL/GenBank/DDBJ whole genome shotgun (WGS) entry which is preliminary data.</text>
</comment>
<dbReference type="STRING" id="670386.D3BT97"/>
<dbReference type="SUPFAM" id="SSF52540">
    <property type="entry name" value="P-loop containing nucleoside triphosphate hydrolases"/>
    <property type="match status" value="1"/>
</dbReference>
<name>D3BT97_HETP5</name>
<evidence type="ECO:0000256" key="6">
    <source>
        <dbReference type="ARBA" id="ARBA00023242"/>
    </source>
</evidence>
<protein>
    <submittedName>
        <fullName evidence="9">AAA ATPase domain-containing protein</fullName>
    </submittedName>
</protein>
<evidence type="ECO:0000256" key="5">
    <source>
        <dbReference type="ARBA" id="ARBA00023204"/>
    </source>
</evidence>
<dbReference type="PANTHER" id="PTHR46487:SF1">
    <property type="entry name" value="DNA REPAIR PROTEIN XRCC3"/>
    <property type="match status" value="1"/>
</dbReference>
<accession>D3BT97</accession>
<evidence type="ECO:0000256" key="2">
    <source>
        <dbReference type="ARBA" id="ARBA00022741"/>
    </source>
</evidence>
<dbReference type="AlphaFoldDB" id="D3BT97"/>
<dbReference type="GO" id="GO:0140664">
    <property type="term" value="F:ATP-dependent DNA damage sensor activity"/>
    <property type="evidence" value="ECO:0007669"/>
    <property type="project" value="InterPro"/>
</dbReference>
<dbReference type="PANTHER" id="PTHR46487">
    <property type="entry name" value="DNA REPAIR PROTEIN XRCC3"/>
    <property type="match status" value="1"/>
</dbReference>
<keyword evidence="5" id="KW-0234">DNA repair</keyword>
<dbReference type="Gene3D" id="1.25.40.20">
    <property type="entry name" value="Ankyrin repeat-containing domain"/>
    <property type="match status" value="1"/>
</dbReference>
<dbReference type="SMART" id="SM00382">
    <property type="entry name" value="AAA"/>
    <property type="match status" value="1"/>
</dbReference>
<dbReference type="InterPro" id="IPR036770">
    <property type="entry name" value="Ankyrin_rpt-contain_sf"/>
</dbReference>
<dbReference type="Proteomes" id="UP000001396">
    <property type="component" value="Unassembled WGS sequence"/>
</dbReference>
<keyword evidence="3" id="KW-0227">DNA damage</keyword>
<evidence type="ECO:0000256" key="4">
    <source>
        <dbReference type="ARBA" id="ARBA00022840"/>
    </source>
</evidence>
<keyword evidence="2" id="KW-0547">Nucleotide-binding</keyword>
<proteinExistence type="predicted"/>
<dbReference type="InterPro" id="IPR027417">
    <property type="entry name" value="P-loop_NTPase"/>
</dbReference>
<reference evidence="9 10" key="1">
    <citation type="journal article" date="2011" name="Genome Res.">
        <title>Phylogeny-wide analysis of social amoeba genomes highlights ancient origins for complex intercellular communication.</title>
        <authorList>
            <person name="Heidel A.J."/>
            <person name="Lawal H.M."/>
            <person name="Felder M."/>
            <person name="Schilde C."/>
            <person name="Helps N.R."/>
            <person name="Tunggal B."/>
            <person name="Rivero F."/>
            <person name="John U."/>
            <person name="Schleicher M."/>
            <person name="Eichinger L."/>
            <person name="Platzer M."/>
            <person name="Noegel A.A."/>
            <person name="Schaap P."/>
            <person name="Gloeckner G."/>
        </authorList>
    </citation>
    <scope>NUCLEOTIDE SEQUENCE [LARGE SCALE GENOMIC DNA]</scope>
    <source>
        <strain evidence="10">ATCC 26659 / Pp 5 / PN500</strain>
    </source>
</reference>
<dbReference type="InterPro" id="IPR002110">
    <property type="entry name" value="Ankyrin_rpt"/>
</dbReference>
<organism evidence="9 10">
    <name type="scientific">Heterostelium pallidum (strain ATCC 26659 / Pp 5 / PN500)</name>
    <name type="common">Cellular slime mold</name>
    <name type="synonym">Polysphondylium pallidum</name>
    <dbReference type="NCBI Taxonomy" id="670386"/>
    <lineage>
        <taxon>Eukaryota</taxon>
        <taxon>Amoebozoa</taxon>
        <taxon>Evosea</taxon>
        <taxon>Eumycetozoa</taxon>
        <taxon>Dictyostelia</taxon>
        <taxon>Acytosteliales</taxon>
        <taxon>Acytosteliaceae</taxon>
        <taxon>Heterostelium</taxon>
    </lineage>
</organism>
<evidence type="ECO:0000313" key="10">
    <source>
        <dbReference type="Proteomes" id="UP000001396"/>
    </source>
</evidence>
<dbReference type="InterPro" id="IPR020588">
    <property type="entry name" value="RecA_ATP-bd"/>
</dbReference>
<feature type="compositionally biased region" description="Acidic residues" evidence="7">
    <location>
        <begin position="816"/>
        <end position="833"/>
    </location>
</feature>
<dbReference type="GO" id="GO:0000722">
    <property type="term" value="P:telomere maintenance via recombination"/>
    <property type="evidence" value="ECO:0007669"/>
    <property type="project" value="TreeGrafter"/>
</dbReference>
<dbReference type="InterPro" id="IPR047348">
    <property type="entry name" value="XRCC3-like_C"/>
</dbReference>
<dbReference type="GO" id="GO:0045003">
    <property type="term" value="P:double-strand break repair via synthesis-dependent strand annealing"/>
    <property type="evidence" value="ECO:0007669"/>
    <property type="project" value="TreeGrafter"/>
</dbReference>
<keyword evidence="10" id="KW-1185">Reference proteome</keyword>
<dbReference type="RefSeq" id="XP_020427448.1">
    <property type="nucleotide sequence ID" value="XM_020582145.1"/>
</dbReference>
<dbReference type="PROSITE" id="PS50162">
    <property type="entry name" value="RECA_2"/>
    <property type="match status" value="1"/>
</dbReference>
<gene>
    <name evidence="9" type="primary">xrcc3</name>
    <name evidence="9" type="ORF">PPL_11390</name>
</gene>
<comment type="subcellular location">
    <subcellularLocation>
        <location evidence="1">Nucleus</location>
    </subcellularLocation>
</comment>
<evidence type="ECO:0000313" key="9">
    <source>
        <dbReference type="EMBL" id="EFA75314.1"/>
    </source>
</evidence>
<dbReference type="Gene3D" id="3.40.50.300">
    <property type="entry name" value="P-loop containing nucleotide triphosphate hydrolases"/>
    <property type="match status" value="1"/>
</dbReference>
<evidence type="ECO:0000256" key="7">
    <source>
        <dbReference type="SAM" id="MobiDB-lite"/>
    </source>
</evidence>
<dbReference type="GO" id="GO:0071140">
    <property type="term" value="P:resolution of mitotic recombination intermediates"/>
    <property type="evidence" value="ECO:0007669"/>
    <property type="project" value="TreeGrafter"/>
</dbReference>
<dbReference type="CDD" id="cd19491">
    <property type="entry name" value="XRCC3"/>
    <property type="match status" value="1"/>
</dbReference>
<evidence type="ECO:0000256" key="3">
    <source>
        <dbReference type="ARBA" id="ARBA00022763"/>
    </source>
</evidence>
<dbReference type="GO" id="GO:0005524">
    <property type="term" value="F:ATP binding"/>
    <property type="evidence" value="ECO:0007669"/>
    <property type="project" value="UniProtKB-KW"/>
</dbReference>
<dbReference type="GO" id="GO:0033065">
    <property type="term" value="C:Rad51C-XRCC3 complex"/>
    <property type="evidence" value="ECO:0007669"/>
    <property type="project" value="TreeGrafter"/>
</dbReference>
<dbReference type="SMART" id="SM00248">
    <property type="entry name" value="ANK"/>
    <property type="match status" value="3"/>
</dbReference>
<feature type="compositionally biased region" description="Low complexity" evidence="7">
    <location>
        <begin position="799"/>
        <end position="811"/>
    </location>
</feature>
<dbReference type="GO" id="GO:0090656">
    <property type="term" value="P:t-circle formation"/>
    <property type="evidence" value="ECO:0007669"/>
    <property type="project" value="TreeGrafter"/>
</dbReference>
<feature type="region of interest" description="Disordered" evidence="7">
    <location>
        <begin position="799"/>
        <end position="834"/>
    </location>
</feature>
<evidence type="ECO:0000259" key="8">
    <source>
        <dbReference type="PROSITE" id="PS50162"/>
    </source>
</evidence>
<keyword evidence="4" id="KW-0067">ATP-binding</keyword>
<feature type="domain" description="RecA family profile 1" evidence="8">
    <location>
        <begin position="601"/>
        <end position="792"/>
    </location>
</feature>
<dbReference type="SUPFAM" id="SSF48403">
    <property type="entry name" value="Ankyrin repeat"/>
    <property type="match status" value="1"/>
</dbReference>
<dbReference type="GO" id="GO:0000400">
    <property type="term" value="F:four-way junction DNA binding"/>
    <property type="evidence" value="ECO:0007669"/>
    <property type="project" value="TreeGrafter"/>
</dbReference>
<dbReference type="EMBL" id="ADBJ01000056">
    <property type="protein sequence ID" value="EFA75314.1"/>
    <property type="molecule type" value="Genomic_DNA"/>
</dbReference>
<dbReference type="GeneID" id="31366858"/>
<dbReference type="Pfam" id="PF08423">
    <property type="entry name" value="Rad51"/>
    <property type="match status" value="1"/>
</dbReference>